<dbReference type="EMBL" id="MWQN01000001">
    <property type="protein sequence ID" value="OPC84101.1"/>
    <property type="molecule type" value="Genomic_DNA"/>
</dbReference>
<evidence type="ECO:0000313" key="2">
    <source>
        <dbReference type="EMBL" id="OPC84101.1"/>
    </source>
</evidence>
<dbReference type="OrthoDB" id="4161577at2"/>
<name>A0A1T3P569_9ACTN</name>
<evidence type="ECO:0000313" key="3">
    <source>
        <dbReference type="Proteomes" id="UP000190037"/>
    </source>
</evidence>
<gene>
    <name evidence="2" type="ORF">B4N89_27050</name>
</gene>
<dbReference type="RefSeq" id="WP_078978394.1">
    <property type="nucleotide sequence ID" value="NZ_MWQN01000001.1"/>
</dbReference>
<dbReference type="Proteomes" id="UP000190037">
    <property type="component" value="Unassembled WGS sequence"/>
</dbReference>
<dbReference type="AlphaFoldDB" id="A0A1T3P569"/>
<accession>A0A1T3P569</accession>
<evidence type="ECO:0000256" key="1">
    <source>
        <dbReference type="SAM" id="MobiDB-lite"/>
    </source>
</evidence>
<comment type="caution">
    <text evidence="2">The sequence shown here is derived from an EMBL/GenBank/DDBJ whole genome shotgun (WGS) entry which is preliminary data.</text>
</comment>
<keyword evidence="3" id="KW-1185">Reference proteome</keyword>
<proteinExistence type="predicted"/>
<organism evidence="2 3">
    <name type="scientific">Embleya scabrispora</name>
    <dbReference type="NCBI Taxonomy" id="159449"/>
    <lineage>
        <taxon>Bacteria</taxon>
        <taxon>Bacillati</taxon>
        <taxon>Actinomycetota</taxon>
        <taxon>Actinomycetes</taxon>
        <taxon>Kitasatosporales</taxon>
        <taxon>Streptomycetaceae</taxon>
        <taxon>Embleya</taxon>
    </lineage>
</organism>
<reference evidence="2 3" key="1">
    <citation type="submission" date="2017-03" db="EMBL/GenBank/DDBJ databases">
        <title>Draft genome sequence of Streptomyces scabrisporus NF3, endophyte isolated from Amphipterygium adstringens.</title>
        <authorList>
            <person name="Vazquez M."/>
            <person name="Ceapa C.D."/>
            <person name="Rodriguez Luna D."/>
            <person name="Sanchez Esquivel S."/>
        </authorList>
    </citation>
    <scope>NUCLEOTIDE SEQUENCE [LARGE SCALE GENOMIC DNA]</scope>
    <source>
        <strain evidence="2 3">NF3</strain>
    </source>
</reference>
<protein>
    <submittedName>
        <fullName evidence="2">Uncharacterized protein</fullName>
    </submittedName>
</protein>
<sequence length="91" mass="9298">MDLEVGRRESLVVTELVALAQALGVPAISLLFPVGEVATVSPTPGAVVVTWDALAAFAGERAASELPPSDSPRTRLEASRHHAVAVEAAGA</sequence>
<feature type="region of interest" description="Disordered" evidence="1">
    <location>
        <begin position="63"/>
        <end position="91"/>
    </location>
</feature>